<name>A0A1I7V8R0_LOALO</name>
<dbReference type="WBParaSite" id="EN70_11045">
    <property type="protein sequence ID" value="EN70_11045"/>
    <property type="gene ID" value="EN70_11045"/>
</dbReference>
<feature type="region of interest" description="Disordered" evidence="1">
    <location>
        <begin position="25"/>
        <end position="50"/>
    </location>
</feature>
<evidence type="ECO:0000313" key="3">
    <source>
        <dbReference type="Proteomes" id="UP000095285"/>
    </source>
</evidence>
<reference evidence="3" key="1">
    <citation type="submission" date="2012-04" db="EMBL/GenBank/DDBJ databases">
        <title>The Genome Sequence of Loa loa.</title>
        <authorList>
            <consortium name="The Broad Institute Genome Sequencing Platform"/>
            <consortium name="Broad Institute Genome Sequencing Center for Infectious Disease"/>
            <person name="Nutman T.B."/>
            <person name="Fink D.L."/>
            <person name="Russ C."/>
            <person name="Young S."/>
            <person name="Zeng Q."/>
            <person name="Gargeya S."/>
            <person name="Alvarado L."/>
            <person name="Berlin A."/>
            <person name="Chapman S.B."/>
            <person name="Chen Z."/>
            <person name="Freedman E."/>
            <person name="Gellesch M."/>
            <person name="Goldberg J."/>
            <person name="Griggs A."/>
            <person name="Gujja S."/>
            <person name="Heilman E.R."/>
            <person name="Heiman D."/>
            <person name="Howarth C."/>
            <person name="Mehta T."/>
            <person name="Neiman D."/>
            <person name="Pearson M."/>
            <person name="Roberts A."/>
            <person name="Saif S."/>
            <person name="Shea T."/>
            <person name="Shenoy N."/>
            <person name="Sisk P."/>
            <person name="Stolte C."/>
            <person name="Sykes S."/>
            <person name="White J."/>
            <person name="Yandava C."/>
            <person name="Haas B."/>
            <person name="Henn M.R."/>
            <person name="Nusbaum C."/>
            <person name="Birren B."/>
        </authorList>
    </citation>
    <scope>NUCLEOTIDE SEQUENCE [LARGE SCALE GENOMIC DNA]</scope>
</reference>
<evidence type="ECO:0000256" key="1">
    <source>
        <dbReference type="SAM" id="MobiDB-lite"/>
    </source>
</evidence>
<feature type="chain" id="PRO_5009309866" evidence="2">
    <location>
        <begin position="27"/>
        <end position="366"/>
    </location>
</feature>
<accession>A0A1I7V8R0</accession>
<feature type="signal peptide" evidence="2">
    <location>
        <begin position="1"/>
        <end position="26"/>
    </location>
</feature>
<dbReference type="AlphaFoldDB" id="A0A1I7V8R0"/>
<sequence length="366" mass="41840">MDFKYLAILTFIVSHMISFNITSATGRTDEEGPSAPKKRRTETKLRYPNNKPVSALGQVGHIIVRHLPRKDLKNLSKAIPMMSEHINHELNRRRGILHYRDGEINPPYLRNALKGIDETNFTADMPFLPNEIEGSPMNGVIIPYDLSSSSYKRFSFWRADDFEWIEKNLLHDPKSSEDPVKLVIVISNNLKYTDEGANNKALNTAKKIRNENVSAPICIVDQPDNRKEYINAIGMPEVLVFYGSDVKVSTILVKKKDNSRSLKTRFKKWKKKLLFLNSHQVIAFHFTVVNETEPEDSEEIFSNTFPDIPLSTLRLLDKSSLTGVNYKDKTTLMKSRFRAGPVYAIVGFRKFGGENPVTEDLSEKYD</sequence>
<keyword evidence="3" id="KW-1185">Reference proteome</keyword>
<evidence type="ECO:0000313" key="4">
    <source>
        <dbReference type="WBParaSite" id="EN70_11045"/>
    </source>
</evidence>
<organism evidence="3 4">
    <name type="scientific">Loa loa</name>
    <name type="common">Eye worm</name>
    <name type="synonym">Filaria loa</name>
    <dbReference type="NCBI Taxonomy" id="7209"/>
    <lineage>
        <taxon>Eukaryota</taxon>
        <taxon>Metazoa</taxon>
        <taxon>Ecdysozoa</taxon>
        <taxon>Nematoda</taxon>
        <taxon>Chromadorea</taxon>
        <taxon>Rhabditida</taxon>
        <taxon>Spirurina</taxon>
        <taxon>Spiruromorpha</taxon>
        <taxon>Filarioidea</taxon>
        <taxon>Onchocercidae</taxon>
        <taxon>Loa</taxon>
    </lineage>
</organism>
<dbReference type="Proteomes" id="UP000095285">
    <property type="component" value="Unassembled WGS sequence"/>
</dbReference>
<evidence type="ECO:0000256" key="2">
    <source>
        <dbReference type="SAM" id="SignalP"/>
    </source>
</evidence>
<proteinExistence type="predicted"/>
<protein>
    <submittedName>
        <fullName evidence="4">Thioredoxin domain-containing protein</fullName>
    </submittedName>
</protein>
<reference evidence="4" key="2">
    <citation type="submission" date="2016-11" db="UniProtKB">
        <authorList>
            <consortium name="WormBaseParasite"/>
        </authorList>
    </citation>
    <scope>IDENTIFICATION</scope>
</reference>
<keyword evidence="2" id="KW-0732">Signal</keyword>